<keyword evidence="2" id="KW-0597">Phosphoprotein</keyword>
<dbReference type="OrthoDB" id="68020at2759"/>
<feature type="region of interest" description="Disordered" evidence="6">
    <location>
        <begin position="1100"/>
        <end position="1220"/>
    </location>
</feature>
<dbReference type="KEGG" id="spu:588089"/>
<accession>A0A7M7PTL2</accession>
<evidence type="ECO:0000259" key="9">
    <source>
        <dbReference type="Pfam" id="PF24101"/>
    </source>
</evidence>
<feature type="compositionally biased region" description="Polar residues" evidence="6">
    <location>
        <begin position="733"/>
        <end position="748"/>
    </location>
</feature>
<feature type="region of interest" description="Disordered" evidence="6">
    <location>
        <begin position="723"/>
        <end position="853"/>
    </location>
</feature>
<feature type="region of interest" description="Disordered" evidence="6">
    <location>
        <begin position="491"/>
        <end position="520"/>
    </location>
</feature>
<dbReference type="InterPro" id="IPR044210">
    <property type="entry name" value="Tfc3-like"/>
</dbReference>
<feature type="compositionally biased region" description="Basic and acidic residues" evidence="6">
    <location>
        <begin position="1115"/>
        <end position="1144"/>
    </location>
</feature>
<keyword evidence="3" id="KW-0238">DNA-binding</keyword>
<dbReference type="Pfam" id="PF04182">
    <property type="entry name" value="B-block_TFIIIC"/>
    <property type="match status" value="1"/>
</dbReference>
<feature type="region of interest" description="Disordered" evidence="6">
    <location>
        <begin position="1687"/>
        <end position="1713"/>
    </location>
</feature>
<feature type="region of interest" description="Disordered" evidence="6">
    <location>
        <begin position="2067"/>
        <end position="2196"/>
    </location>
</feature>
<feature type="compositionally biased region" description="Basic residues" evidence="6">
    <location>
        <begin position="1151"/>
        <end position="1160"/>
    </location>
</feature>
<evidence type="ECO:0000256" key="6">
    <source>
        <dbReference type="SAM" id="MobiDB-lite"/>
    </source>
</evidence>
<dbReference type="Pfam" id="PF24101">
    <property type="entry name" value="WHD_GTF3C1"/>
    <property type="match status" value="1"/>
</dbReference>
<feature type="domain" description="GTF3C1 extended winged-helix" evidence="9">
    <location>
        <begin position="530"/>
        <end position="629"/>
    </location>
</feature>
<protein>
    <submittedName>
        <fullName evidence="10">Uncharacterized protein</fullName>
    </submittedName>
</protein>
<dbReference type="GO" id="GO:0006384">
    <property type="term" value="P:transcription initiation at RNA polymerase III promoter"/>
    <property type="evidence" value="ECO:0000318"/>
    <property type="project" value="GO_Central"/>
</dbReference>
<keyword evidence="5" id="KW-0539">Nucleus</keyword>
<keyword evidence="11" id="KW-1185">Reference proteome</keyword>
<dbReference type="InterPro" id="IPR056467">
    <property type="entry name" value="eWH_GTF3C1"/>
</dbReference>
<dbReference type="InterPro" id="IPR007309">
    <property type="entry name" value="TFIIIC_Bblock-bd"/>
</dbReference>
<feature type="compositionally biased region" description="Basic residues" evidence="6">
    <location>
        <begin position="1105"/>
        <end position="1114"/>
    </location>
</feature>
<feature type="compositionally biased region" description="Polar residues" evidence="6">
    <location>
        <begin position="771"/>
        <end position="781"/>
    </location>
</feature>
<dbReference type="InParanoid" id="A0A7M7PTL2"/>
<feature type="compositionally biased region" description="Low complexity" evidence="6">
    <location>
        <begin position="1777"/>
        <end position="1786"/>
    </location>
</feature>
<dbReference type="Pfam" id="PF23704">
    <property type="entry name" value="WHD_GTF3C1_N"/>
    <property type="match status" value="1"/>
</dbReference>
<feature type="compositionally biased region" description="Acidic residues" evidence="6">
    <location>
        <begin position="1596"/>
        <end position="1608"/>
    </location>
</feature>
<dbReference type="PANTHER" id="PTHR15180">
    <property type="entry name" value="GENERAL TRANSCRIPTION FACTOR 3C POLYPEPTIDE 1"/>
    <property type="match status" value="1"/>
</dbReference>
<evidence type="ECO:0000313" key="11">
    <source>
        <dbReference type="Proteomes" id="UP000007110"/>
    </source>
</evidence>
<feature type="compositionally biased region" description="Polar residues" evidence="6">
    <location>
        <begin position="2067"/>
        <end position="2076"/>
    </location>
</feature>
<feature type="compositionally biased region" description="Basic and acidic residues" evidence="6">
    <location>
        <begin position="1161"/>
        <end position="1173"/>
    </location>
</feature>
<name>A0A7M7PTL2_STRPU</name>
<dbReference type="GeneID" id="588089"/>
<feature type="compositionally biased region" description="Low complexity" evidence="6">
    <location>
        <begin position="1864"/>
        <end position="1877"/>
    </location>
</feature>
<evidence type="ECO:0000313" key="10">
    <source>
        <dbReference type="EnsemblMetazoa" id="XP_030856100"/>
    </source>
</evidence>
<keyword evidence="4" id="KW-0804">Transcription</keyword>
<dbReference type="EnsemblMetazoa" id="XM_031000240">
    <property type="protein sequence ID" value="XP_030856100"/>
    <property type="gene ID" value="LOC588089"/>
</dbReference>
<feature type="domain" description="B-block binding subunit of TFIIIC" evidence="7">
    <location>
        <begin position="172"/>
        <end position="223"/>
    </location>
</feature>
<feature type="region of interest" description="Disordered" evidence="6">
    <location>
        <begin position="1732"/>
        <end position="1786"/>
    </location>
</feature>
<evidence type="ECO:0000259" key="8">
    <source>
        <dbReference type="Pfam" id="PF23704"/>
    </source>
</evidence>
<feature type="domain" description="General transcription factor 3C polypeptide 1 winged-helix" evidence="8">
    <location>
        <begin position="1"/>
        <end position="77"/>
    </location>
</feature>
<feature type="compositionally biased region" description="Basic residues" evidence="6">
    <location>
        <begin position="1200"/>
        <end position="1220"/>
    </location>
</feature>
<dbReference type="GO" id="GO:0000127">
    <property type="term" value="C:transcription factor TFIIIC complex"/>
    <property type="evidence" value="ECO:0000318"/>
    <property type="project" value="GO_Central"/>
</dbReference>
<sequence>MEDLEDIVLDEIALEGLDGVSLERLWILLEQRPAQFHLKCDDYTKNFIWQDLLCHHQTISFYTVPEEFLQLDESVVEEKKPSKKKKRSKTNHQANEAMIDDPETKDRGYCLCYEQRKDVTAEIRKGTKSGCLSLQQVIKKWGNSLVLVASQEARLHALISQVTTADVPLFTIQYCCLEHVGKCRYLGASQPSISVRFDVDLSYVFHMCKKLLKHGVVVKKTIENLAHIYLIRFQSQCQITRKTKVIDNILDFIATQPHNTCPRYELVEHVLKSEEEVSYNQFKKALRALKTAKLAEAVSIVAKELPQYSCPEVAQSMKEHLTKIKAQEGDAKRKPEDFIITCIRLVDQSSIADNSVEDHDDDDTDLVLKGINAAKEIDFSKLHFNIELTDTQQVYYYVEKNQNELNGVSINETMHALMMDRYRVRVIFKRLARKELMRSFTFMTGRAREMRFFTQHGLDEGTVPKQVLQMYHQGEKKPLVVKQTPTKVDDPAGILSSAESSPGVSQSTGKSKPVSQDAVPAGKSKITKAWKNLERSRLILEHVAYVRVVEIPLLFKYIKKTEAEMGSKTECCRKSLFRMVINLAKDKKLNYFVKEIQRKEGNKIESVKIVSHASIGDDDPQVQAVLDKIIVKPHFAPQPVKMPHLYRKLKGKPGKKTLAMSDLLKSKMQHTHEKRKIMERYGYTGKMERLDALHRFLWHLIYESKEVGEVKLEPLEKLSSEDLEVGPVKLEPSDTTLSSGAKENSETSAMPPGCTDHQSGQADIDVAPRIKNSTTADKTGQSSKDESTTESEEIPQTHIECYAIKNSTTADKTGQSSKDESTTESEENSTTADKTGQSSKDESTTESEEIPQTHIECYLDTTDPLDWRRYVPPGRGHVGRVKGWATMNDILLALPLSLYCKMNSVLRDEPGLDEALAHPRMRHYPINVLRLKMFHGCDIKRTIGNLHNCLLALSGMGLIYFDRDQRNQLRTQVNFYLCRSGSFLDTTSSAPGSDQTEEKEYPRRTYNFTSLDNVAQYWLDFKMTCFSTPLGVIKLQCCKAPKDPKAPKEGKMLSMVADSIYAAPPDPTTIPGDHRGAGGLDTSFYAHRSGNWDKIKCRSTEVKKSTRKKKKKKKSESEGEVGEKEAEYRDGVKVVKVEASEHKKATAGGKGQKRKPLKVKSKPEKSKVGEERSSVPGQTDQGPVEGAAGDKSMVEIASQKGKKLKKARPQSKPKPKSRSHLVRNLHIYDDEDLIAAKRKILRRVKWSAREDNLILLCGLSLRILRVKCAKSDTVKRFVTWAVVRDVLQENLEESYDKTAASAARRFRLLLKDYTNMSNFSVCLTDVRADKDIMTEFMSRKRDYDLEATRQQEFRELVMRLAKKFESQDKSAILAIPSTLEELYEMYDLMNSSLPVATTMEEFESRDVKSEEEITFSILFKIVLISMLSHHFKQHDMREIYFVLRQYDPLMLQRAVDSFKSHGFMGRNRNGVMDSINTKRAMHVVPMSFQFTKTFFNLFNAPTIPSEILGETSTILGDILTACRQESDQTSTEEGEAAAVCIDDMKGNKSSILCIPALELASDSVDIPKDIISLELSDRERKRLQKKHEVEMMRELEDCDLDDEDDDDSLSEKPREGKRKASEISEDLAPRKMLRQLVGDVGRKKVAFVRTAHKEWCQTQTDKQVVSEPEKTTKGTMRSLIPRLLVNADKENVDMDSSSSKATEPSQEPVIYDSAVTARRSLALDHDYFIHEEDKAPETSQDGNQSEVSSRLTSGEADAPPENTTQVDYAASPCKAPSDGASTAKSAKTSDSFFTWLTMRGFLTQEYSKKPQNIHEDITVRRCSIHLKPTACLFNILDKFYVPSKQEPHEQDPMQDMEIPEDNASRSTQSSQPSNSASEGQGIDAEVTGDTQHTPTPSRNGTSAGKLIPHEKTMNLPWHSESKSKTVRTIAPGHVQSIGELLCQPCGPVQAFRSPTPNSELGPSLEYTVKEPCRSLEDICKGHKQSELFWTIFQHVKAAGALGLTYPQLFDSLGQHRERTRTRVFNCLRILLQEQFLLEVGTTVLRLVAQESASKWLLKSVKSIALPTTTPPESSGLVNPAKKTKVSEQSIPQEGVTNGDHTVRDEHQTPEGGRLPDMHDGTLPIKQVDSSKADTNKRLQEASITSGGERSEIERDKQASIEDRLAEAVATDEDTSSSASGLKGKKRKKGDKKERIQPEVRHEPVTILSHPWTNIDGSVSTKSLTMFVSSLGLLIISKPGMKESDIFHHFQDVMAPVECLHLIKILVNAEIITRHSTYTSVKLNLFDPPSNTKPRATFFYQPTVWALMNLALLRDNLAKSKGVES</sequence>
<feature type="compositionally biased region" description="Polar residues" evidence="6">
    <location>
        <begin position="2086"/>
        <end position="2099"/>
    </location>
</feature>
<evidence type="ECO:0000256" key="4">
    <source>
        <dbReference type="ARBA" id="ARBA00023163"/>
    </source>
</evidence>
<proteinExistence type="predicted"/>
<feature type="compositionally biased region" description="Polar residues" evidence="6">
    <location>
        <begin position="497"/>
        <end position="514"/>
    </location>
</feature>
<evidence type="ECO:0000256" key="5">
    <source>
        <dbReference type="ARBA" id="ARBA00023242"/>
    </source>
</evidence>
<dbReference type="GO" id="GO:0042791">
    <property type="term" value="P:5S class rRNA transcription by RNA polymerase III"/>
    <property type="evidence" value="ECO:0000318"/>
    <property type="project" value="GO_Central"/>
</dbReference>
<evidence type="ECO:0000256" key="3">
    <source>
        <dbReference type="ARBA" id="ARBA00023125"/>
    </source>
</evidence>
<feature type="compositionally biased region" description="Polar residues" evidence="6">
    <location>
        <begin position="805"/>
        <end position="815"/>
    </location>
</feature>
<feature type="compositionally biased region" description="Basic and acidic residues" evidence="6">
    <location>
        <begin position="1609"/>
        <end position="1622"/>
    </location>
</feature>
<dbReference type="GO" id="GO:0005634">
    <property type="term" value="C:nucleus"/>
    <property type="evidence" value="ECO:0007669"/>
    <property type="project" value="UniProtKB-SubCell"/>
</dbReference>
<feature type="compositionally biased region" description="Polar residues" evidence="6">
    <location>
        <begin position="1694"/>
        <end position="1705"/>
    </location>
</feature>
<dbReference type="Proteomes" id="UP000007110">
    <property type="component" value="Unassembled WGS sequence"/>
</dbReference>
<feature type="compositionally biased region" description="Basic and acidic residues" evidence="6">
    <location>
        <begin position="2148"/>
        <end position="2165"/>
    </location>
</feature>
<dbReference type="RefSeq" id="XP_030856100.1">
    <property type="nucleotide sequence ID" value="XM_031000240.1"/>
</dbReference>
<reference evidence="10" key="2">
    <citation type="submission" date="2021-01" db="UniProtKB">
        <authorList>
            <consortium name="EnsemblMetazoa"/>
        </authorList>
    </citation>
    <scope>IDENTIFICATION</scope>
</reference>
<feature type="compositionally biased region" description="Polar residues" evidence="6">
    <location>
        <begin position="1888"/>
        <end position="1902"/>
    </location>
</feature>
<evidence type="ECO:0000256" key="1">
    <source>
        <dbReference type="ARBA" id="ARBA00004123"/>
    </source>
</evidence>
<comment type="subcellular location">
    <subcellularLocation>
        <location evidence="1">Nucleus</location>
    </subcellularLocation>
</comment>
<feature type="region of interest" description="Disordered" evidence="6">
    <location>
        <begin position="1594"/>
        <end position="1625"/>
    </location>
</feature>
<reference evidence="11" key="1">
    <citation type="submission" date="2015-02" db="EMBL/GenBank/DDBJ databases">
        <title>Genome sequencing for Strongylocentrotus purpuratus.</title>
        <authorList>
            <person name="Murali S."/>
            <person name="Liu Y."/>
            <person name="Vee V."/>
            <person name="English A."/>
            <person name="Wang M."/>
            <person name="Skinner E."/>
            <person name="Han Y."/>
            <person name="Muzny D.M."/>
            <person name="Worley K.C."/>
            <person name="Gibbs R.A."/>
        </authorList>
    </citation>
    <scope>NUCLEOTIDE SEQUENCE</scope>
</reference>
<feature type="compositionally biased region" description="Basic and acidic residues" evidence="6">
    <location>
        <begin position="2128"/>
        <end position="2139"/>
    </location>
</feature>
<dbReference type="CTD" id="2975"/>
<evidence type="ECO:0000259" key="7">
    <source>
        <dbReference type="Pfam" id="PF04182"/>
    </source>
</evidence>
<organism evidence="10 11">
    <name type="scientific">Strongylocentrotus purpuratus</name>
    <name type="common">Purple sea urchin</name>
    <dbReference type="NCBI Taxonomy" id="7668"/>
    <lineage>
        <taxon>Eukaryota</taxon>
        <taxon>Metazoa</taxon>
        <taxon>Echinodermata</taxon>
        <taxon>Eleutherozoa</taxon>
        <taxon>Echinozoa</taxon>
        <taxon>Echinoidea</taxon>
        <taxon>Euechinoidea</taxon>
        <taxon>Echinacea</taxon>
        <taxon>Camarodonta</taxon>
        <taxon>Echinidea</taxon>
        <taxon>Strongylocentrotidae</taxon>
        <taxon>Strongylocentrotus</taxon>
    </lineage>
</organism>
<dbReference type="PANTHER" id="PTHR15180:SF1">
    <property type="entry name" value="GENERAL TRANSCRIPTION FACTOR 3C POLYPEPTIDE 1"/>
    <property type="match status" value="1"/>
</dbReference>
<dbReference type="InterPro" id="IPR056428">
    <property type="entry name" value="WH_GTF3C1"/>
</dbReference>
<feature type="compositionally biased region" description="Basic and acidic residues" evidence="6">
    <location>
        <begin position="2100"/>
        <end position="2119"/>
    </location>
</feature>
<feature type="region of interest" description="Disordered" evidence="6">
    <location>
        <begin position="1845"/>
        <end position="1914"/>
    </location>
</feature>
<dbReference type="OMA" id="TIIQDGI"/>
<dbReference type="GO" id="GO:0003677">
    <property type="term" value="F:DNA binding"/>
    <property type="evidence" value="ECO:0007669"/>
    <property type="project" value="UniProtKB-KW"/>
</dbReference>
<evidence type="ECO:0000256" key="2">
    <source>
        <dbReference type="ARBA" id="ARBA00022553"/>
    </source>
</evidence>
<feature type="compositionally biased region" description="Polar residues" evidence="6">
    <location>
        <begin position="1737"/>
        <end position="1752"/>
    </location>
</feature>